<evidence type="ECO:0000313" key="4">
    <source>
        <dbReference type="Proteomes" id="UP000244168"/>
    </source>
</evidence>
<protein>
    <submittedName>
        <fullName evidence="3">Uncharacterized protein DUF4397</fullName>
    </submittedName>
</protein>
<organism evidence="3 4">
    <name type="scientific">Mucilaginibacter yixingensis</name>
    <dbReference type="NCBI Taxonomy" id="1295612"/>
    <lineage>
        <taxon>Bacteria</taxon>
        <taxon>Pseudomonadati</taxon>
        <taxon>Bacteroidota</taxon>
        <taxon>Sphingobacteriia</taxon>
        <taxon>Sphingobacteriales</taxon>
        <taxon>Sphingobacteriaceae</taxon>
        <taxon>Mucilaginibacter</taxon>
    </lineage>
</organism>
<evidence type="ECO:0000313" key="3">
    <source>
        <dbReference type="EMBL" id="PTQ99391.1"/>
    </source>
</evidence>
<name>A0A2T5JCA3_9SPHI</name>
<gene>
    <name evidence="3" type="ORF">C8P68_102212</name>
</gene>
<dbReference type="PROSITE" id="PS51257">
    <property type="entry name" value="PROKAR_LIPOPROTEIN"/>
    <property type="match status" value="1"/>
</dbReference>
<feature type="signal peptide" evidence="1">
    <location>
        <begin position="1"/>
        <end position="25"/>
    </location>
</feature>
<dbReference type="Pfam" id="PF14344">
    <property type="entry name" value="DUF4397"/>
    <property type="match status" value="1"/>
</dbReference>
<sequence length="239" mass="25766">MKNIKSTQGKAGIAGLLCLLALTFAGCLKHNNDDYYATPQPAALVSVLNTAPSTGPVDFVMEPNRVNINPIQYGDGLDYFACYIGKRTFDFYAAGTQTLLKSDTLTLRNQHYYSFYLVGTTTKEILKLDDTVKRPASGQAGIRLVNVSPDAGAVDLAIQGGAVLATNKGYKGSSAFVSVAGDKTYTIEIRKTGTTTVLATLSSANIHSDSIYTVWLQGLSASTDDNKLKCGFQQNVYWY</sequence>
<comment type="caution">
    <text evidence="3">The sequence shown here is derived from an EMBL/GenBank/DDBJ whole genome shotgun (WGS) entry which is preliminary data.</text>
</comment>
<feature type="chain" id="PRO_5015661661" evidence="1">
    <location>
        <begin position="26"/>
        <end position="239"/>
    </location>
</feature>
<dbReference type="RefSeq" id="WP_107827323.1">
    <property type="nucleotide sequence ID" value="NZ_CP160205.1"/>
</dbReference>
<dbReference type="EMBL" id="QAOQ01000002">
    <property type="protein sequence ID" value="PTQ99391.1"/>
    <property type="molecule type" value="Genomic_DNA"/>
</dbReference>
<reference evidence="3 4" key="1">
    <citation type="submission" date="2018-04" db="EMBL/GenBank/DDBJ databases">
        <title>Genomic Encyclopedia of Archaeal and Bacterial Type Strains, Phase II (KMG-II): from individual species to whole genera.</title>
        <authorList>
            <person name="Goeker M."/>
        </authorList>
    </citation>
    <scope>NUCLEOTIDE SEQUENCE [LARGE SCALE GENOMIC DNA]</scope>
    <source>
        <strain evidence="3 4">DSM 26809</strain>
    </source>
</reference>
<evidence type="ECO:0000259" key="2">
    <source>
        <dbReference type="Pfam" id="PF14344"/>
    </source>
</evidence>
<dbReference type="AlphaFoldDB" id="A0A2T5JCA3"/>
<dbReference type="InterPro" id="IPR025510">
    <property type="entry name" value="DUF4397"/>
</dbReference>
<accession>A0A2T5JCA3</accession>
<keyword evidence="4" id="KW-1185">Reference proteome</keyword>
<dbReference type="OrthoDB" id="9792011at2"/>
<proteinExistence type="predicted"/>
<keyword evidence="1" id="KW-0732">Signal</keyword>
<dbReference type="Proteomes" id="UP000244168">
    <property type="component" value="Unassembled WGS sequence"/>
</dbReference>
<evidence type="ECO:0000256" key="1">
    <source>
        <dbReference type="SAM" id="SignalP"/>
    </source>
</evidence>
<feature type="domain" description="DUF4397" evidence="2">
    <location>
        <begin position="43"/>
        <end position="156"/>
    </location>
</feature>